<evidence type="ECO:0000313" key="2">
    <source>
        <dbReference type="Proteomes" id="UP000637769"/>
    </source>
</evidence>
<reference evidence="2" key="1">
    <citation type="journal article" date="2019" name="Int. J. Syst. Evol. Microbiol.">
        <title>The Global Catalogue of Microorganisms (GCM) 10K type strain sequencing project: providing services to taxonomists for standard genome sequencing and annotation.</title>
        <authorList>
            <consortium name="The Broad Institute Genomics Platform"/>
            <consortium name="The Broad Institute Genome Sequencing Center for Infectious Disease"/>
            <person name="Wu L."/>
            <person name="Ma J."/>
        </authorList>
    </citation>
    <scope>NUCLEOTIDE SEQUENCE [LARGE SCALE GENOMIC DNA]</scope>
    <source>
        <strain evidence="2">CCM 7132</strain>
    </source>
</reference>
<dbReference type="Proteomes" id="UP000637769">
    <property type="component" value="Unassembled WGS sequence"/>
</dbReference>
<evidence type="ECO:0000313" key="1">
    <source>
        <dbReference type="EMBL" id="GGC34446.1"/>
    </source>
</evidence>
<proteinExistence type="predicted"/>
<protein>
    <submittedName>
        <fullName evidence="1">Methyltransferase</fullName>
    </submittedName>
</protein>
<dbReference type="InterPro" id="IPR029063">
    <property type="entry name" value="SAM-dependent_MTases_sf"/>
</dbReference>
<gene>
    <name evidence="1" type="ORF">GCM10007207_19990</name>
</gene>
<sequence length="168" mass="18997">MGETTPTVLDPCCGSRMFWFDRADSRAVFGDIRSEAHELRDKSSAGGARKLVIAPDAEMDFRDLPFADGSFNLVVFDPPHLVRNGKTGWLAKKYGKLGQTWQNDLRAGFRECFRVLREGGTMVFKWNEHEIPVGRILELTPERPLFGNRCGKTAKSHWLVFMKGAPHD</sequence>
<accession>A0ABQ1MAV0</accession>
<dbReference type="RefSeq" id="WP_188426642.1">
    <property type="nucleotide sequence ID" value="NZ_BMCH01000005.1"/>
</dbReference>
<keyword evidence="1" id="KW-0808">Transferase</keyword>
<dbReference type="GO" id="GO:0032259">
    <property type="term" value="P:methylation"/>
    <property type="evidence" value="ECO:0007669"/>
    <property type="project" value="UniProtKB-KW"/>
</dbReference>
<dbReference type="Gene3D" id="3.40.50.150">
    <property type="entry name" value="Vaccinia Virus protein VP39"/>
    <property type="match status" value="1"/>
</dbReference>
<dbReference type="GO" id="GO:0008168">
    <property type="term" value="F:methyltransferase activity"/>
    <property type="evidence" value="ECO:0007669"/>
    <property type="project" value="UniProtKB-KW"/>
</dbReference>
<keyword evidence="1" id="KW-0489">Methyltransferase</keyword>
<organism evidence="1 2">
    <name type="scientific">Asaia siamensis</name>
    <dbReference type="NCBI Taxonomy" id="110479"/>
    <lineage>
        <taxon>Bacteria</taxon>
        <taxon>Pseudomonadati</taxon>
        <taxon>Pseudomonadota</taxon>
        <taxon>Alphaproteobacteria</taxon>
        <taxon>Acetobacterales</taxon>
        <taxon>Acetobacteraceae</taxon>
        <taxon>Asaia</taxon>
    </lineage>
</organism>
<keyword evidence="2" id="KW-1185">Reference proteome</keyword>
<dbReference type="EMBL" id="BMCH01000005">
    <property type="protein sequence ID" value="GGC34446.1"/>
    <property type="molecule type" value="Genomic_DNA"/>
</dbReference>
<comment type="caution">
    <text evidence="1">The sequence shown here is derived from an EMBL/GenBank/DDBJ whole genome shotgun (WGS) entry which is preliminary data.</text>
</comment>
<dbReference type="CDD" id="cd02440">
    <property type="entry name" value="AdoMet_MTases"/>
    <property type="match status" value="1"/>
</dbReference>
<name>A0ABQ1MAV0_9PROT</name>
<dbReference type="SUPFAM" id="SSF53335">
    <property type="entry name" value="S-adenosyl-L-methionine-dependent methyltransferases"/>
    <property type="match status" value="1"/>
</dbReference>